<sequence length="309" mass="34504">MKKIEGIVPVMLTPFTDQNEIDYQGLEKLIDWYIANGADALFAVCQSSEMLFLSLEERVALSRFVVDYTNGRVPVISSGHISPAIDDQVEELQAMAATGIDALVLVTNRLDPDNQGTQTFLSHLNTLMDAIPADMPLGLYECPAPYRRLLTDEEIQFCADSGRFVVLKDVSCDLETVKRRVQLTKQSPLAIINANAAIAYEAMQHGSKGFSGVFTNFHPDLYHWLYHHASQAPEFAQQLSWFLSLSAVTETLGYPKNAKVFHQRLGTFSSVHSRVTDDDVLEKYWGLSVILDQIAASAQAYRTTMKTFD</sequence>
<feature type="active site" description="Schiff-base intermediate with substrate" evidence="4">
    <location>
        <position position="168"/>
    </location>
</feature>
<dbReference type="SUPFAM" id="SSF51569">
    <property type="entry name" value="Aldolase"/>
    <property type="match status" value="1"/>
</dbReference>
<gene>
    <name evidence="5" type="primary">dapA_1</name>
    <name evidence="5" type="ORF">VR7878_00843</name>
</gene>
<evidence type="ECO:0000256" key="1">
    <source>
        <dbReference type="ARBA" id="ARBA00007592"/>
    </source>
</evidence>
<dbReference type="PANTHER" id="PTHR12128">
    <property type="entry name" value="DIHYDRODIPICOLINATE SYNTHASE"/>
    <property type="match status" value="1"/>
</dbReference>
<keyword evidence="6" id="KW-1185">Reference proteome</keyword>
<dbReference type="PANTHER" id="PTHR12128:SF66">
    <property type="entry name" value="4-HYDROXY-2-OXOGLUTARATE ALDOLASE, MITOCHONDRIAL"/>
    <property type="match status" value="1"/>
</dbReference>
<dbReference type="STRING" id="1123498.VR7878_00843"/>
<dbReference type="CDD" id="cd00408">
    <property type="entry name" value="DHDPS-like"/>
    <property type="match status" value="1"/>
</dbReference>
<dbReference type="InterPro" id="IPR013785">
    <property type="entry name" value="Aldolase_TIM"/>
</dbReference>
<dbReference type="PIRSF" id="PIRSF001365">
    <property type="entry name" value="DHDPS"/>
    <property type="match status" value="1"/>
</dbReference>
<accession>A0A1R4LDF1</accession>
<dbReference type="AlphaFoldDB" id="A0A1R4LDF1"/>
<dbReference type="GO" id="GO:0008840">
    <property type="term" value="F:4-hydroxy-tetrahydrodipicolinate synthase activity"/>
    <property type="evidence" value="ECO:0007669"/>
    <property type="project" value="UniProtKB-EC"/>
</dbReference>
<dbReference type="OrthoDB" id="9796205at2"/>
<evidence type="ECO:0000256" key="3">
    <source>
        <dbReference type="PIRNR" id="PIRNR001365"/>
    </source>
</evidence>
<name>A0A1R4LDF1_VIBR1</name>
<evidence type="ECO:0000313" key="5">
    <source>
        <dbReference type="EMBL" id="SJN54601.1"/>
    </source>
</evidence>
<dbReference type="Proteomes" id="UP000188276">
    <property type="component" value="Unassembled WGS sequence"/>
</dbReference>
<dbReference type="EC" id="4.3.3.7" evidence="5"/>
<feature type="active site" description="Proton donor/acceptor" evidence="4">
    <location>
        <position position="140"/>
    </location>
</feature>
<evidence type="ECO:0000256" key="4">
    <source>
        <dbReference type="PIRSR" id="PIRSR001365-1"/>
    </source>
</evidence>
<dbReference type="SMART" id="SM01130">
    <property type="entry name" value="DHDPS"/>
    <property type="match status" value="1"/>
</dbReference>
<evidence type="ECO:0000313" key="6">
    <source>
        <dbReference type="Proteomes" id="UP000188276"/>
    </source>
</evidence>
<organism evidence="5 6">
    <name type="scientific">Vibrio ruber (strain DSM 16370 / JCM 11486 / BCRC 17186 / CECT 7878 / LMG 23124 / VR1)</name>
    <dbReference type="NCBI Taxonomy" id="1123498"/>
    <lineage>
        <taxon>Bacteria</taxon>
        <taxon>Pseudomonadati</taxon>
        <taxon>Pseudomonadota</taxon>
        <taxon>Gammaproteobacteria</taxon>
        <taxon>Vibrionales</taxon>
        <taxon>Vibrionaceae</taxon>
        <taxon>Vibrio</taxon>
    </lineage>
</organism>
<dbReference type="InterPro" id="IPR002220">
    <property type="entry name" value="DapA-like"/>
</dbReference>
<dbReference type="Gene3D" id="3.20.20.70">
    <property type="entry name" value="Aldolase class I"/>
    <property type="match status" value="1"/>
</dbReference>
<dbReference type="RefSeq" id="WP_077333700.1">
    <property type="nucleotide sequence ID" value="NZ_FULE01000014.1"/>
</dbReference>
<protein>
    <submittedName>
        <fullName evidence="5">4-hydroxy-tetrahydrodipicolinate synthase</fullName>
        <ecNumber evidence="5">4.3.3.7</ecNumber>
    </submittedName>
</protein>
<reference evidence="6" key="1">
    <citation type="submission" date="2017-02" db="EMBL/GenBank/DDBJ databases">
        <authorList>
            <person name="Rodrigo-Torres L."/>
            <person name="Arahal R.D."/>
            <person name="Lucena T."/>
        </authorList>
    </citation>
    <scope>NUCLEOTIDE SEQUENCE [LARGE SCALE GENOMIC DNA]</scope>
    <source>
        <strain evidence="6">CECT 7878</strain>
    </source>
</reference>
<dbReference type="Pfam" id="PF00701">
    <property type="entry name" value="DHDPS"/>
    <property type="match status" value="1"/>
</dbReference>
<keyword evidence="2 3" id="KW-0456">Lyase</keyword>
<dbReference type="EMBL" id="FULE01000014">
    <property type="protein sequence ID" value="SJN54601.1"/>
    <property type="molecule type" value="Genomic_DNA"/>
</dbReference>
<evidence type="ECO:0000256" key="2">
    <source>
        <dbReference type="ARBA" id="ARBA00023239"/>
    </source>
</evidence>
<comment type="similarity">
    <text evidence="1 3">Belongs to the DapA family.</text>
</comment>
<proteinExistence type="inferred from homology"/>